<keyword evidence="3" id="KW-0963">Cytoplasm</keyword>
<evidence type="ECO:0000256" key="5">
    <source>
        <dbReference type="ARBA" id="ARBA00022722"/>
    </source>
</evidence>
<keyword evidence="4" id="KW-0819">tRNA processing</keyword>
<feature type="region of interest" description="Disordered" evidence="8">
    <location>
        <begin position="78"/>
        <end position="115"/>
    </location>
</feature>
<comment type="subcellular location">
    <subcellularLocation>
        <location evidence="1">Nucleus</location>
    </subcellularLocation>
</comment>
<dbReference type="RefSeq" id="XP_021867871.1">
    <property type="nucleotide sequence ID" value="XM_022018737.1"/>
</dbReference>
<dbReference type="GeneID" id="33560546"/>
<feature type="region of interest" description="Disordered" evidence="8">
    <location>
        <begin position="177"/>
        <end position="196"/>
    </location>
</feature>
<dbReference type="GO" id="GO:0005634">
    <property type="term" value="C:nucleus"/>
    <property type="evidence" value="ECO:0007669"/>
    <property type="project" value="UniProtKB-SubCell"/>
</dbReference>
<dbReference type="GO" id="GO:0000172">
    <property type="term" value="C:ribonuclease MRP complex"/>
    <property type="evidence" value="ECO:0007669"/>
    <property type="project" value="InterPro"/>
</dbReference>
<evidence type="ECO:0000256" key="6">
    <source>
        <dbReference type="ARBA" id="ARBA00022759"/>
    </source>
</evidence>
<sequence>MGPASAIQKDVHLNTAPGSSEDQLKLDPYRPIASTLQRSLQRFLPDDSSLRTQSSLPILMNLDASSYASRVSGKTLILDPHQASSSSSELVSGKKRNRGDPDAKGKARAEHESRAETMTDLGLDGFRKVKTRLGGGVKRGMKMDYNALLPLHYLHTLYLIQLFALLPVPRNLVPYTSTSTQGRSRQTPRLPEGMTNDGITTLLSKAEFTGMEMSIVSSRNSSLVGLKGIVVEETAMTFALVAPDSKVRIIPKEGTLFRVHFPAYAPESSGIVPPPPAQTESSIRRQNKINDQTAANLEAERLNDGTFHTLSQHLAICPRIQIDILGSSFLYRSAERAGRKFRPAQGRGGGSGWGENWVKAEWSEVLQAMEQASKGARQGTTETLVSNECEMDVASGEKGVGATGRKKRNKSRRKDPPAGGSHQVHF</sequence>
<dbReference type="Proteomes" id="UP000193218">
    <property type="component" value="Unassembled WGS sequence"/>
</dbReference>
<dbReference type="GO" id="GO:0030677">
    <property type="term" value="C:ribonuclease P complex"/>
    <property type="evidence" value="ECO:0007669"/>
    <property type="project" value="InterPro"/>
</dbReference>
<dbReference type="InParanoid" id="A0A1Y1U6C0"/>
<comment type="similarity">
    <text evidence="2">Belongs to the eukaryotic/archaeal RNase P protein component 1 family.</text>
</comment>
<dbReference type="GO" id="GO:0004519">
    <property type="term" value="F:endonuclease activity"/>
    <property type="evidence" value="ECO:0007669"/>
    <property type="project" value="UniProtKB-KW"/>
</dbReference>
<dbReference type="Gene3D" id="2.30.30.210">
    <property type="entry name" value="Ribonuclease P/MRP, subunit p29"/>
    <property type="match status" value="1"/>
</dbReference>
<feature type="region of interest" description="Disordered" evidence="8">
    <location>
        <begin position="1"/>
        <end position="29"/>
    </location>
</feature>
<dbReference type="PANTHER" id="PTHR13348:SF0">
    <property type="entry name" value="RIBONUCLEASE P PROTEIN SUBUNIT P29"/>
    <property type="match status" value="1"/>
</dbReference>
<accession>A0A1Y1U6C0</accession>
<keyword evidence="5" id="KW-0540">Nuclease</keyword>
<evidence type="ECO:0000256" key="8">
    <source>
        <dbReference type="SAM" id="MobiDB-lite"/>
    </source>
</evidence>
<organism evidence="9 10">
    <name type="scientific">Kockovaella imperatae</name>
    <dbReference type="NCBI Taxonomy" id="4999"/>
    <lineage>
        <taxon>Eukaryota</taxon>
        <taxon>Fungi</taxon>
        <taxon>Dikarya</taxon>
        <taxon>Basidiomycota</taxon>
        <taxon>Agaricomycotina</taxon>
        <taxon>Tremellomycetes</taxon>
        <taxon>Tremellales</taxon>
        <taxon>Cuniculitremaceae</taxon>
        <taxon>Kockovaella</taxon>
    </lineage>
</organism>
<dbReference type="GO" id="GO:0006364">
    <property type="term" value="P:rRNA processing"/>
    <property type="evidence" value="ECO:0007669"/>
    <property type="project" value="TreeGrafter"/>
</dbReference>
<comment type="caution">
    <text evidence="9">The sequence shown here is derived from an EMBL/GenBank/DDBJ whole genome shotgun (WGS) entry which is preliminary data.</text>
</comment>
<dbReference type="HAMAP" id="MF_00754">
    <property type="entry name" value="RNase_P_1"/>
    <property type="match status" value="1"/>
</dbReference>
<dbReference type="InterPro" id="IPR023534">
    <property type="entry name" value="Rof/RNase_P-like"/>
</dbReference>
<gene>
    <name evidence="9" type="ORF">BD324DRAFT_654010</name>
</gene>
<feature type="region of interest" description="Disordered" evidence="8">
    <location>
        <begin position="387"/>
        <end position="426"/>
    </location>
</feature>
<dbReference type="STRING" id="4999.A0A1Y1U6C0"/>
<dbReference type="EMBL" id="NBSH01000019">
    <property type="protein sequence ID" value="ORX33552.1"/>
    <property type="molecule type" value="Genomic_DNA"/>
</dbReference>
<evidence type="ECO:0000256" key="3">
    <source>
        <dbReference type="ARBA" id="ARBA00022490"/>
    </source>
</evidence>
<dbReference type="AlphaFoldDB" id="A0A1Y1U6C0"/>
<dbReference type="SMART" id="SM00538">
    <property type="entry name" value="POP4"/>
    <property type="match status" value="1"/>
</dbReference>
<keyword evidence="10" id="KW-1185">Reference proteome</keyword>
<name>A0A1Y1U6C0_9TREE</name>
<evidence type="ECO:0000256" key="4">
    <source>
        <dbReference type="ARBA" id="ARBA00022694"/>
    </source>
</evidence>
<evidence type="ECO:0000313" key="10">
    <source>
        <dbReference type="Proteomes" id="UP000193218"/>
    </source>
</evidence>
<dbReference type="GO" id="GO:0016787">
    <property type="term" value="F:hydrolase activity"/>
    <property type="evidence" value="ECO:0007669"/>
    <property type="project" value="UniProtKB-KW"/>
</dbReference>
<dbReference type="PANTHER" id="PTHR13348">
    <property type="entry name" value="RIBONUCLEASE P SUBUNIT P29"/>
    <property type="match status" value="1"/>
</dbReference>
<dbReference type="InterPro" id="IPR002730">
    <property type="entry name" value="Rpp29/RNP1"/>
</dbReference>
<evidence type="ECO:0000256" key="2">
    <source>
        <dbReference type="ARBA" id="ARBA00006181"/>
    </source>
</evidence>
<feature type="compositionally biased region" description="Basic and acidic residues" evidence="8">
    <location>
        <begin position="98"/>
        <end position="115"/>
    </location>
</feature>
<protein>
    <submittedName>
        <fullName evidence="9">Uncharacterized protein</fullName>
    </submittedName>
</protein>
<proteinExistence type="inferred from homology"/>
<dbReference type="OrthoDB" id="124041at2759"/>
<dbReference type="GO" id="GO:0033204">
    <property type="term" value="F:ribonuclease P RNA binding"/>
    <property type="evidence" value="ECO:0007669"/>
    <property type="project" value="InterPro"/>
</dbReference>
<dbReference type="InterPro" id="IPR023538">
    <property type="entry name" value="RNP1"/>
</dbReference>
<evidence type="ECO:0000256" key="7">
    <source>
        <dbReference type="ARBA" id="ARBA00022801"/>
    </source>
</evidence>
<dbReference type="GO" id="GO:0001682">
    <property type="term" value="P:tRNA 5'-leader removal"/>
    <property type="evidence" value="ECO:0007669"/>
    <property type="project" value="InterPro"/>
</dbReference>
<dbReference type="SUPFAM" id="SSF101744">
    <property type="entry name" value="Rof/RNase P subunit-like"/>
    <property type="match status" value="1"/>
</dbReference>
<dbReference type="InterPro" id="IPR016848">
    <property type="entry name" value="RNase_P/MRP_Rpp29-subunit"/>
</dbReference>
<dbReference type="Pfam" id="PF01868">
    <property type="entry name" value="RNase_P-MRP_p29"/>
    <property type="match status" value="1"/>
</dbReference>
<reference evidence="9 10" key="1">
    <citation type="submission" date="2017-03" db="EMBL/GenBank/DDBJ databases">
        <title>Widespread Adenine N6-methylation of Active Genes in Fungi.</title>
        <authorList>
            <consortium name="DOE Joint Genome Institute"/>
            <person name="Mondo S.J."/>
            <person name="Dannebaum R.O."/>
            <person name="Kuo R.C."/>
            <person name="Louie K.B."/>
            <person name="Bewick A.J."/>
            <person name="Labutti K."/>
            <person name="Haridas S."/>
            <person name="Kuo A."/>
            <person name="Salamov A."/>
            <person name="Ahrendt S.R."/>
            <person name="Lau R."/>
            <person name="Bowen B.P."/>
            <person name="Lipzen A."/>
            <person name="Sullivan W."/>
            <person name="Andreopoulos W.B."/>
            <person name="Clum A."/>
            <person name="Lindquist E."/>
            <person name="Daum C."/>
            <person name="Northen T.R."/>
            <person name="Ramamoorthy G."/>
            <person name="Schmitz R.J."/>
            <person name="Gryganskyi A."/>
            <person name="Culley D."/>
            <person name="Magnuson J."/>
            <person name="James T.Y."/>
            <person name="O'Malley M.A."/>
            <person name="Stajich J.E."/>
            <person name="Spatafora J.W."/>
            <person name="Visel A."/>
            <person name="Grigoriev I.V."/>
        </authorList>
    </citation>
    <scope>NUCLEOTIDE SEQUENCE [LARGE SCALE GENOMIC DNA]</scope>
    <source>
        <strain evidence="9 10">NRRL Y-17943</strain>
    </source>
</reference>
<feature type="compositionally biased region" description="Basic residues" evidence="8">
    <location>
        <begin position="404"/>
        <end position="413"/>
    </location>
</feature>
<feature type="compositionally biased region" description="Low complexity" evidence="8">
    <location>
        <begin position="177"/>
        <end position="187"/>
    </location>
</feature>
<keyword evidence="6" id="KW-0255">Endonuclease</keyword>
<evidence type="ECO:0000256" key="1">
    <source>
        <dbReference type="ARBA" id="ARBA00004123"/>
    </source>
</evidence>
<evidence type="ECO:0000313" key="9">
    <source>
        <dbReference type="EMBL" id="ORX33552.1"/>
    </source>
</evidence>
<dbReference type="InterPro" id="IPR036980">
    <property type="entry name" value="RNase_P/MRP_Rpp29_sf"/>
</dbReference>
<keyword evidence="7" id="KW-0378">Hydrolase</keyword>